<feature type="site" description="Catalytically relevant" evidence="5">
    <location>
        <position position="105"/>
    </location>
</feature>
<dbReference type="InterPro" id="IPR046348">
    <property type="entry name" value="SIS_dom_sf"/>
</dbReference>
<dbReference type="PANTHER" id="PTHR42745:SF1">
    <property type="entry name" value="ARABINOSE 5-PHOSPHATE ISOMERASE KDSD"/>
    <property type="match status" value="1"/>
</dbReference>
<dbReference type="CDD" id="cd05014">
    <property type="entry name" value="SIS_Kpsf"/>
    <property type="match status" value="1"/>
</dbReference>
<dbReference type="Pfam" id="PF01380">
    <property type="entry name" value="SIS"/>
    <property type="match status" value="1"/>
</dbReference>
<dbReference type="EC" id="5.3.1.13" evidence="9"/>
<keyword evidence="9" id="KW-0413">Isomerase</keyword>
<evidence type="ECO:0000256" key="4">
    <source>
        <dbReference type="PIRNR" id="PIRNR004692"/>
    </source>
</evidence>
<feature type="site" description="Catalytically relevant" evidence="5">
    <location>
        <position position="187"/>
    </location>
</feature>
<feature type="site" description="Catalytically relevant" evidence="5">
    <location>
        <position position="53"/>
    </location>
</feature>
<dbReference type="Proteomes" id="UP000334923">
    <property type="component" value="Unassembled WGS sequence"/>
</dbReference>
<dbReference type="PANTHER" id="PTHR42745">
    <property type="match status" value="1"/>
</dbReference>
<feature type="site" description="Catalytically relevant" evidence="5">
    <location>
        <position position="146"/>
    </location>
</feature>
<dbReference type="InterPro" id="IPR004800">
    <property type="entry name" value="KdsD/KpsF-type"/>
</dbReference>
<dbReference type="PROSITE" id="PS51371">
    <property type="entry name" value="CBS"/>
    <property type="match status" value="2"/>
</dbReference>
<dbReference type="CDD" id="cd04604">
    <property type="entry name" value="CBS_pair_SIS_assoc"/>
    <property type="match status" value="1"/>
</dbReference>
<name>A0A5E6M9U6_9BACT</name>
<feature type="domain" description="CBS" evidence="7">
    <location>
        <begin position="204"/>
        <end position="264"/>
    </location>
</feature>
<dbReference type="GO" id="GO:1901135">
    <property type="term" value="P:carbohydrate derivative metabolic process"/>
    <property type="evidence" value="ECO:0007669"/>
    <property type="project" value="InterPro"/>
</dbReference>
<evidence type="ECO:0000256" key="5">
    <source>
        <dbReference type="PIRSR" id="PIRSR004692-3"/>
    </source>
</evidence>
<evidence type="ECO:0000256" key="2">
    <source>
        <dbReference type="ARBA" id="ARBA00022737"/>
    </source>
</evidence>
<organism evidence="9 10">
    <name type="scientific">Methylacidimicrobium tartarophylax</name>
    <dbReference type="NCBI Taxonomy" id="1041768"/>
    <lineage>
        <taxon>Bacteria</taxon>
        <taxon>Pseudomonadati</taxon>
        <taxon>Verrucomicrobiota</taxon>
        <taxon>Methylacidimicrobium</taxon>
    </lineage>
</organism>
<dbReference type="InterPro" id="IPR001347">
    <property type="entry name" value="SIS_dom"/>
</dbReference>
<keyword evidence="10" id="KW-1185">Reference proteome</keyword>
<dbReference type="GO" id="GO:0019146">
    <property type="term" value="F:arabinose-5-phosphate isomerase activity"/>
    <property type="evidence" value="ECO:0007669"/>
    <property type="project" value="UniProtKB-EC"/>
</dbReference>
<dbReference type="InterPro" id="IPR035474">
    <property type="entry name" value="SIS_Kpsf"/>
</dbReference>
<evidence type="ECO:0000256" key="6">
    <source>
        <dbReference type="PROSITE-ProRule" id="PRU00703"/>
    </source>
</evidence>
<evidence type="ECO:0000259" key="8">
    <source>
        <dbReference type="PROSITE" id="PS51464"/>
    </source>
</evidence>
<dbReference type="SMART" id="SM00116">
    <property type="entry name" value="CBS"/>
    <property type="match status" value="2"/>
</dbReference>
<evidence type="ECO:0000313" key="9">
    <source>
        <dbReference type="EMBL" id="VVM05997.1"/>
    </source>
</evidence>
<protein>
    <submittedName>
        <fullName evidence="9">Arabinose-5-phosphate isomerase</fullName>
        <ecNumber evidence="9">5.3.1.13</ecNumber>
    </submittedName>
</protein>
<evidence type="ECO:0000313" key="10">
    <source>
        <dbReference type="Proteomes" id="UP000334923"/>
    </source>
</evidence>
<accession>A0A5E6M9U6</accession>
<evidence type="ECO:0000256" key="3">
    <source>
        <dbReference type="ARBA" id="ARBA00023122"/>
    </source>
</evidence>
<comment type="similarity">
    <text evidence="1 4">Belongs to the SIS family. GutQ/KpsF subfamily.</text>
</comment>
<dbReference type="SUPFAM" id="SSF53697">
    <property type="entry name" value="SIS domain"/>
    <property type="match status" value="1"/>
</dbReference>
<proteinExistence type="inferred from homology"/>
<dbReference type="EMBL" id="CABFVA020000036">
    <property type="protein sequence ID" value="VVM05997.1"/>
    <property type="molecule type" value="Genomic_DNA"/>
</dbReference>
<sequence length="323" mass="35228">MNLLALGRRVFEIEIDSLRLVEKKLGPSFEEAVRRLSDVVSENRKVIVVGVGKSGHIGQKIAATLASTGAPSVVMNAVDAFHGDLGIACEGDVALALSYSGETEELVRLIPYLKRMKIAVIAMTGNLKSTLAQNADVVLDVGVEKEACPHNLAPTSSTTAMLALGDAMAMVLLEKRGFRKEDFARLHPGGSLGRHLLLRVGEIMRPREAIVVLPKGAAVKEALRQWNRKRAGAAVVVDESGALVGIFTHGDFVRHYERDPRVGEQPLSEVVTEQPVTVRVDKLAVEVLNLFENHRIDDLIVVDRDNRPVGMVDSRDLTMHKLM</sequence>
<dbReference type="FunFam" id="3.40.50.10490:FF:000011">
    <property type="entry name" value="Arabinose 5-phosphate isomerase"/>
    <property type="match status" value="1"/>
</dbReference>
<evidence type="ECO:0000259" key="7">
    <source>
        <dbReference type="PROSITE" id="PS51371"/>
    </source>
</evidence>
<dbReference type="Gene3D" id="3.40.50.10490">
    <property type="entry name" value="Glucose-6-phosphate isomerase like protein, domain 1"/>
    <property type="match status" value="1"/>
</dbReference>
<dbReference type="PIRSF" id="PIRSF004692">
    <property type="entry name" value="KdsD_KpsF"/>
    <property type="match status" value="1"/>
</dbReference>
<dbReference type="Gene3D" id="3.10.580.10">
    <property type="entry name" value="CBS-domain"/>
    <property type="match status" value="1"/>
</dbReference>
<dbReference type="InterPro" id="IPR000644">
    <property type="entry name" value="CBS_dom"/>
</dbReference>
<dbReference type="GO" id="GO:0005975">
    <property type="term" value="P:carbohydrate metabolic process"/>
    <property type="evidence" value="ECO:0007669"/>
    <property type="project" value="InterPro"/>
</dbReference>
<dbReference type="GO" id="GO:0097367">
    <property type="term" value="F:carbohydrate derivative binding"/>
    <property type="evidence" value="ECO:0007669"/>
    <property type="project" value="InterPro"/>
</dbReference>
<keyword evidence="3 6" id="KW-0129">CBS domain</keyword>
<dbReference type="AlphaFoldDB" id="A0A5E6M9U6"/>
<gene>
    <name evidence="9" type="primary">kdsD</name>
    <name evidence="9" type="synonym">kpsF</name>
    <name evidence="9" type="ORF">MAMT_00906</name>
</gene>
<evidence type="ECO:0000256" key="1">
    <source>
        <dbReference type="ARBA" id="ARBA00008165"/>
    </source>
</evidence>
<keyword evidence="2" id="KW-0677">Repeat</keyword>
<dbReference type="InterPro" id="IPR050986">
    <property type="entry name" value="GutQ/KpsF_isomerases"/>
</dbReference>
<dbReference type="RefSeq" id="WP_142659809.1">
    <property type="nucleotide sequence ID" value="NZ_CABFVA020000036.1"/>
</dbReference>
<dbReference type="NCBIfam" id="TIGR00393">
    <property type="entry name" value="kpsF"/>
    <property type="match status" value="1"/>
</dbReference>
<dbReference type="PROSITE" id="PS51464">
    <property type="entry name" value="SIS"/>
    <property type="match status" value="1"/>
</dbReference>
<dbReference type="OrthoDB" id="9762536at2"/>
<feature type="domain" description="CBS" evidence="7">
    <location>
        <begin position="271"/>
        <end position="323"/>
    </location>
</feature>
<reference evidence="9 10" key="1">
    <citation type="submission" date="2019-09" db="EMBL/GenBank/DDBJ databases">
        <authorList>
            <person name="Cremers G."/>
        </authorList>
    </citation>
    <scope>NUCLEOTIDE SEQUENCE [LARGE SCALE GENOMIC DNA]</scope>
    <source>
        <strain evidence="9">4A</strain>
    </source>
</reference>
<dbReference type="Pfam" id="PF00571">
    <property type="entry name" value="CBS"/>
    <property type="match status" value="2"/>
</dbReference>
<feature type="domain" description="SIS" evidence="8">
    <location>
        <begin position="36"/>
        <end position="178"/>
    </location>
</feature>
<dbReference type="InterPro" id="IPR046342">
    <property type="entry name" value="CBS_dom_sf"/>
</dbReference>